<dbReference type="RefSeq" id="WP_076331686.1">
    <property type="nucleotide sequence ID" value="NZ_MRTJ01000002.1"/>
</dbReference>
<dbReference type="AlphaFoldDB" id="A0A1R1C087"/>
<evidence type="ECO:0000313" key="3">
    <source>
        <dbReference type="Proteomes" id="UP000187134"/>
    </source>
</evidence>
<comment type="caution">
    <text evidence="2">The sequence shown here is derived from an EMBL/GenBank/DDBJ whole genome shotgun (WGS) entry which is preliminary data.</text>
</comment>
<dbReference type="Proteomes" id="UP000187134">
    <property type="component" value="Unassembled WGS sequence"/>
</dbReference>
<name>A0A1R1C087_PAEAM</name>
<reference evidence="2 3" key="1">
    <citation type="submission" date="2016-11" db="EMBL/GenBank/DDBJ databases">
        <title>Paenibacillus species isolates.</title>
        <authorList>
            <person name="Beno S.M."/>
        </authorList>
    </citation>
    <scope>NUCLEOTIDE SEQUENCE [LARGE SCALE GENOMIC DNA]</scope>
    <source>
        <strain evidence="2 3">FSL H8-0246</strain>
    </source>
</reference>
<organism evidence="2 3">
    <name type="scientific">Paenibacillus amylolyticus</name>
    <dbReference type="NCBI Taxonomy" id="1451"/>
    <lineage>
        <taxon>Bacteria</taxon>
        <taxon>Bacillati</taxon>
        <taxon>Bacillota</taxon>
        <taxon>Bacilli</taxon>
        <taxon>Bacillales</taxon>
        <taxon>Paenibacillaceae</taxon>
        <taxon>Paenibacillus</taxon>
    </lineage>
</organism>
<accession>A0A1R1C087</accession>
<sequence>MIELARKRNGECLSTEYINAHTKLMWKCVHGHEWEAKPNNIQQGKWCPRCVNLYPISYEDDYLNIKGEDYD</sequence>
<dbReference type="EMBL" id="MRTJ01000002">
    <property type="protein sequence ID" value="OMF15495.1"/>
    <property type="molecule type" value="Genomic_DNA"/>
</dbReference>
<dbReference type="InterPro" id="IPR025487">
    <property type="entry name" value="DUF4379"/>
</dbReference>
<feature type="domain" description="Treble clef zinc finger" evidence="1">
    <location>
        <begin position="18"/>
        <end position="52"/>
    </location>
</feature>
<evidence type="ECO:0000313" key="2">
    <source>
        <dbReference type="EMBL" id="OMF15495.1"/>
    </source>
</evidence>
<gene>
    <name evidence="2" type="ORF">BK131_11565</name>
</gene>
<protein>
    <recommendedName>
        <fullName evidence="1">Treble clef zinc finger domain-containing protein</fullName>
    </recommendedName>
</protein>
<evidence type="ECO:0000259" key="1">
    <source>
        <dbReference type="Pfam" id="PF14311"/>
    </source>
</evidence>
<proteinExistence type="predicted"/>
<dbReference type="OrthoDB" id="583824at2"/>
<dbReference type="Pfam" id="PF14311">
    <property type="entry name" value="DUF4379"/>
    <property type="match status" value="1"/>
</dbReference>